<protein>
    <recommendedName>
        <fullName evidence="10">Glycerol-3-phosphate acyltransferase</fullName>
    </recommendedName>
    <alternativeName>
        <fullName evidence="10">Acyl-PO4 G3P acyltransferase</fullName>
    </alternativeName>
    <alternativeName>
        <fullName evidence="10">Acyl-phosphate--glycerol-3-phosphate acyltransferase</fullName>
    </alternativeName>
    <alternativeName>
        <fullName evidence="10">G3P acyltransferase</fullName>
        <shortName evidence="10">GPAT</shortName>
        <ecNumber evidence="10">2.3.1.275</ecNumber>
    </alternativeName>
    <alternativeName>
        <fullName evidence="10">Lysophosphatidic acid synthase</fullName>
        <shortName evidence="10">LPA synthase</shortName>
    </alternativeName>
</protein>
<feature type="transmembrane region" description="Helical" evidence="10">
    <location>
        <begin position="114"/>
        <end position="139"/>
    </location>
</feature>
<reference evidence="11 12" key="1">
    <citation type="journal article" date="2016" name="Nat. Commun.">
        <title>Thousands of microbial genomes shed light on interconnected biogeochemical processes in an aquifer system.</title>
        <authorList>
            <person name="Anantharaman K."/>
            <person name="Brown C.T."/>
            <person name="Hug L.A."/>
            <person name="Sharon I."/>
            <person name="Castelle C.J."/>
            <person name="Probst A.J."/>
            <person name="Thomas B.C."/>
            <person name="Singh A."/>
            <person name="Wilkins M.J."/>
            <person name="Karaoz U."/>
            <person name="Brodie E.L."/>
            <person name="Williams K.H."/>
            <person name="Hubbard S.S."/>
            <person name="Banfield J.F."/>
        </authorList>
    </citation>
    <scope>NUCLEOTIDE SEQUENCE [LARGE SCALE GENOMIC DNA]</scope>
</reference>
<evidence type="ECO:0000256" key="1">
    <source>
        <dbReference type="ARBA" id="ARBA00022475"/>
    </source>
</evidence>
<keyword evidence="9 10" id="KW-1208">Phospholipid metabolism</keyword>
<evidence type="ECO:0000256" key="5">
    <source>
        <dbReference type="ARBA" id="ARBA00022989"/>
    </source>
</evidence>
<evidence type="ECO:0000256" key="2">
    <source>
        <dbReference type="ARBA" id="ARBA00022516"/>
    </source>
</evidence>
<dbReference type="EC" id="2.3.1.275" evidence="10"/>
<dbReference type="Pfam" id="PF02660">
    <property type="entry name" value="G3P_acyltransf"/>
    <property type="match status" value="1"/>
</dbReference>
<keyword evidence="7 10" id="KW-0472">Membrane</keyword>
<gene>
    <name evidence="10" type="primary">plsY</name>
    <name evidence="11" type="ORF">A3F08_02065</name>
</gene>
<dbReference type="HAMAP" id="MF_01043">
    <property type="entry name" value="PlsY"/>
    <property type="match status" value="1"/>
</dbReference>
<proteinExistence type="inferred from homology"/>
<dbReference type="SMART" id="SM01207">
    <property type="entry name" value="G3P_acyltransf"/>
    <property type="match status" value="1"/>
</dbReference>
<comment type="pathway">
    <text evidence="10">Lipid metabolism; phospholipid metabolism.</text>
</comment>
<sequence length="207" mass="22636">MGDLLIFLICVPATYLIGGIPFGLIYGKVFKGIDIREMGSKNIGAANAFRALGPIGGVLTILLDASKGGFPVYFAKEYYHLIPIAVVFIALAAIAGHNWSIFLRFKGGKGISTLFGVTLVISPETAAIGFLIWLLLTVITKYSALGSIVGSFTLPLCAYFLLNLQFTYTVFFVLIFIFVIIKHKSNIKRLIEGTELKITDKVQKKIH</sequence>
<dbReference type="GO" id="GO:0043772">
    <property type="term" value="F:acyl-phosphate glycerol-3-phosphate acyltransferase activity"/>
    <property type="evidence" value="ECO:0007669"/>
    <property type="project" value="UniProtKB-UniRule"/>
</dbReference>
<evidence type="ECO:0000256" key="10">
    <source>
        <dbReference type="HAMAP-Rule" id="MF_01043"/>
    </source>
</evidence>
<evidence type="ECO:0000256" key="9">
    <source>
        <dbReference type="ARBA" id="ARBA00023264"/>
    </source>
</evidence>
<dbReference type="GO" id="GO:0008654">
    <property type="term" value="P:phospholipid biosynthetic process"/>
    <property type="evidence" value="ECO:0007669"/>
    <property type="project" value="UniProtKB-UniRule"/>
</dbReference>
<feature type="transmembrane region" description="Helical" evidence="10">
    <location>
        <begin position="6"/>
        <end position="27"/>
    </location>
</feature>
<comment type="subunit">
    <text evidence="10">Probably interacts with PlsX.</text>
</comment>
<keyword evidence="1 10" id="KW-1003">Cell membrane</keyword>
<keyword evidence="11" id="KW-0012">Acyltransferase</keyword>
<feature type="transmembrane region" description="Helical" evidence="10">
    <location>
        <begin position="48"/>
        <end position="66"/>
    </location>
</feature>
<evidence type="ECO:0000313" key="11">
    <source>
        <dbReference type="EMBL" id="OGD66092.1"/>
    </source>
</evidence>
<feature type="transmembrane region" description="Helical" evidence="10">
    <location>
        <begin position="159"/>
        <end position="181"/>
    </location>
</feature>
<dbReference type="PANTHER" id="PTHR30309">
    <property type="entry name" value="INNER MEMBRANE PROTEIN YGIH"/>
    <property type="match status" value="1"/>
</dbReference>
<dbReference type="STRING" id="1797469.A3F08_02065"/>
<evidence type="ECO:0000256" key="6">
    <source>
        <dbReference type="ARBA" id="ARBA00023098"/>
    </source>
</evidence>
<dbReference type="EMBL" id="MEZV01000045">
    <property type="protein sequence ID" value="OGD66092.1"/>
    <property type="molecule type" value="Genomic_DNA"/>
</dbReference>
<keyword evidence="8 10" id="KW-0594">Phospholipid biosynthesis</keyword>
<dbReference type="GO" id="GO:0005886">
    <property type="term" value="C:plasma membrane"/>
    <property type="evidence" value="ECO:0007669"/>
    <property type="project" value="UniProtKB-SubCell"/>
</dbReference>
<organism evidence="11 12">
    <name type="scientific">Candidatus Berkelbacteria bacterium RIFCSPHIGHO2_12_FULL_36_9</name>
    <dbReference type="NCBI Taxonomy" id="1797469"/>
    <lineage>
        <taxon>Bacteria</taxon>
        <taxon>Candidatus Berkelbacteria</taxon>
    </lineage>
</organism>
<dbReference type="UniPathway" id="UPA00085"/>
<accession>A0A1F5EF82</accession>
<keyword evidence="6 10" id="KW-0443">Lipid metabolism</keyword>
<dbReference type="PANTHER" id="PTHR30309:SF0">
    <property type="entry name" value="GLYCEROL-3-PHOSPHATE ACYLTRANSFERASE-RELATED"/>
    <property type="match status" value="1"/>
</dbReference>
<comment type="subcellular location">
    <subcellularLocation>
        <location evidence="10">Cell membrane</location>
        <topology evidence="10">Multi-pass membrane protein</topology>
    </subcellularLocation>
</comment>
<keyword evidence="5 10" id="KW-1133">Transmembrane helix</keyword>
<evidence type="ECO:0000313" key="12">
    <source>
        <dbReference type="Proteomes" id="UP000176451"/>
    </source>
</evidence>
<evidence type="ECO:0000256" key="4">
    <source>
        <dbReference type="ARBA" id="ARBA00022692"/>
    </source>
</evidence>
<evidence type="ECO:0000256" key="8">
    <source>
        <dbReference type="ARBA" id="ARBA00023209"/>
    </source>
</evidence>
<comment type="caution">
    <text evidence="11">The sequence shown here is derived from an EMBL/GenBank/DDBJ whole genome shotgun (WGS) entry which is preliminary data.</text>
</comment>
<keyword evidence="3 10" id="KW-0808">Transferase</keyword>
<evidence type="ECO:0000256" key="7">
    <source>
        <dbReference type="ARBA" id="ARBA00023136"/>
    </source>
</evidence>
<comment type="function">
    <text evidence="10">Catalyzes the transfer of an acyl group from acyl-phosphate (acyl-PO(4)) to glycerol-3-phosphate (G3P) to form lysophosphatidic acid (LPA). This enzyme utilizes acyl-phosphate as fatty acyl donor, but not acyl-CoA or acyl-ACP.</text>
</comment>
<feature type="transmembrane region" description="Helical" evidence="10">
    <location>
        <begin position="78"/>
        <end position="102"/>
    </location>
</feature>
<keyword evidence="4 10" id="KW-0812">Transmembrane</keyword>
<dbReference type="AlphaFoldDB" id="A0A1F5EF82"/>
<evidence type="ECO:0000256" key="3">
    <source>
        <dbReference type="ARBA" id="ARBA00022679"/>
    </source>
</evidence>
<keyword evidence="2 10" id="KW-0444">Lipid biosynthesis</keyword>
<comment type="catalytic activity">
    <reaction evidence="10">
        <text>an acyl phosphate + sn-glycerol 3-phosphate = a 1-acyl-sn-glycero-3-phosphate + phosphate</text>
        <dbReference type="Rhea" id="RHEA:34075"/>
        <dbReference type="ChEBI" id="CHEBI:43474"/>
        <dbReference type="ChEBI" id="CHEBI:57597"/>
        <dbReference type="ChEBI" id="CHEBI:57970"/>
        <dbReference type="ChEBI" id="CHEBI:59918"/>
        <dbReference type="EC" id="2.3.1.275"/>
    </reaction>
</comment>
<dbReference type="NCBIfam" id="TIGR00023">
    <property type="entry name" value="glycerol-3-phosphate 1-O-acyltransferase PlsY"/>
    <property type="match status" value="1"/>
</dbReference>
<comment type="similarity">
    <text evidence="10">Belongs to the PlsY family.</text>
</comment>
<name>A0A1F5EF82_9BACT</name>
<dbReference type="InterPro" id="IPR003811">
    <property type="entry name" value="G3P_acylTferase_PlsY"/>
</dbReference>
<dbReference type="Proteomes" id="UP000176451">
    <property type="component" value="Unassembled WGS sequence"/>
</dbReference>